<evidence type="ECO:0000313" key="6">
    <source>
        <dbReference type="Proteomes" id="UP001500967"/>
    </source>
</evidence>
<dbReference type="PANTHER" id="PTHR43827:SF3">
    <property type="entry name" value="NADP-DEPENDENT OXIDOREDUCTASE DOMAIN-CONTAINING PROTEIN"/>
    <property type="match status" value="1"/>
</dbReference>
<organism evidence="5 6">
    <name type="scientific">Cryptosporangium japonicum</name>
    <dbReference type="NCBI Taxonomy" id="80872"/>
    <lineage>
        <taxon>Bacteria</taxon>
        <taxon>Bacillati</taxon>
        <taxon>Actinomycetota</taxon>
        <taxon>Actinomycetes</taxon>
        <taxon>Cryptosporangiales</taxon>
        <taxon>Cryptosporangiaceae</taxon>
        <taxon>Cryptosporangium</taxon>
    </lineage>
</organism>
<dbReference type="Pfam" id="PF00248">
    <property type="entry name" value="Aldo_ket_red"/>
    <property type="match status" value="1"/>
</dbReference>
<dbReference type="InterPro" id="IPR020471">
    <property type="entry name" value="AKR"/>
</dbReference>
<reference evidence="6" key="1">
    <citation type="journal article" date="2019" name="Int. J. Syst. Evol. Microbiol.">
        <title>The Global Catalogue of Microorganisms (GCM) 10K type strain sequencing project: providing services to taxonomists for standard genome sequencing and annotation.</title>
        <authorList>
            <consortium name="The Broad Institute Genomics Platform"/>
            <consortium name="The Broad Institute Genome Sequencing Center for Infectious Disease"/>
            <person name="Wu L."/>
            <person name="Ma J."/>
        </authorList>
    </citation>
    <scope>NUCLEOTIDE SEQUENCE [LARGE SCALE GENOMIC DNA]</scope>
    <source>
        <strain evidence="6">JCM 10425</strain>
    </source>
</reference>
<evidence type="ECO:0000256" key="2">
    <source>
        <dbReference type="ARBA" id="ARBA00022857"/>
    </source>
</evidence>
<evidence type="ECO:0000313" key="5">
    <source>
        <dbReference type="EMBL" id="GAA0273491.1"/>
    </source>
</evidence>
<name>A0ABP3EQ28_9ACTN</name>
<dbReference type="PIRSF" id="PIRSF000097">
    <property type="entry name" value="AKR"/>
    <property type="match status" value="1"/>
</dbReference>
<dbReference type="Proteomes" id="UP001500967">
    <property type="component" value="Unassembled WGS sequence"/>
</dbReference>
<comment type="caution">
    <text evidence="5">The sequence shown here is derived from an EMBL/GenBank/DDBJ whole genome shotgun (WGS) entry which is preliminary data.</text>
</comment>
<proteinExistence type="inferred from homology"/>
<gene>
    <name evidence="5" type="ORF">GCM10009539_71110</name>
</gene>
<evidence type="ECO:0000256" key="3">
    <source>
        <dbReference type="ARBA" id="ARBA00023002"/>
    </source>
</evidence>
<dbReference type="PRINTS" id="PR00069">
    <property type="entry name" value="ALDKETRDTASE"/>
</dbReference>
<dbReference type="InterPro" id="IPR023210">
    <property type="entry name" value="NADP_OxRdtase_dom"/>
</dbReference>
<dbReference type="InterPro" id="IPR036812">
    <property type="entry name" value="NAD(P)_OxRdtase_dom_sf"/>
</dbReference>
<evidence type="ECO:0000259" key="4">
    <source>
        <dbReference type="Pfam" id="PF00248"/>
    </source>
</evidence>
<protein>
    <submittedName>
        <fullName evidence="5">Aldo/keto reductase</fullName>
    </submittedName>
</protein>
<comment type="similarity">
    <text evidence="1">Belongs to the aldo/keto reductase family.</text>
</comment>
<keyword evidence="2" id="KW-0521">NADP</keyword>
<dbReference type="SUPFAM" id="SSF51430">
    <property type="entry name" value="NAD(P)-linked oxidoreductase"/>
    <property type="match status" value="1"/>
</dbReference>
<dbReference type="Gene3D" id="3.20.20.100">
    <property type="entry name" value="NADP-dependent oxidoreductase domain"/>
    <property type="match status" value="1"/>
</dbReference>
<dbReference type="PROSITE" id="PS00062">
    <property type="entry name" value="ALDOKETO_REDUCTASE_2"/>
    <property type="match status" value="1"/>
</dbReference>
<feature type="domain" description="NADP-dependent oxidoreductase" evidence="4">
    <location>
        <begin position="29"/>
        <end position="269"/>
    </location>
</feature>
<dbReference type="EMBL" id="BAAAGX010000032">
    <property type="protein sequence ID" value="GAA0273491.1"/>
    <property type="molecule type" value="Genomic_DNA"/>
</dbReference>
<sequence length="284" mass="31414">MILKRSMEGPLMSDVPHLTLNNGVQIPQLGFGVWQVPPDQAAESVRLALDAGYRHIDTAAAYGNEEGVGQAIRDSGVAREDVFVTTKLWNADHGRAGEAFDVSLRKLGLDYVDLYLIHWPRPDQDRYVEAYRAMEKKLSEGRARAIGVSNFHQPHLEKLLENTDVVPAVNQIELHPGFPQEELRAFNAQHGILTEAWSPLGQGKGLLEDPQLTKIAGEVGRTPAQTVLRWHIQLGNIVFPKSVTPSRIRENLEVFDFELTDDQMAAISALPGGRIGANPETATF</sequence>
<keyword evidence="6" id="KW-1185">Reference proteome</keyword>
<dbReference type="PROSITE" id="PS00798">
    <property type="entry name" value="ALDOKETO_REDUCTASE_1"/>
    <property type="match status" value="1"/>
</dbReference>
<keyword evidence="3" id="KW-0560">Oxidoreductase</keyword>
<dbReference type="PANTHER" id="PTHR43827">
    <property type="entry name" value="2,5-DIKETO-D-GLUCONIC ACID REDUCTASE"/>
    <property type="match status" value="1"/>
</dbReference>
<accession>A0ABP3EQ28</accession>
<evidence type="ECO:0000256" key="1">
    <source>
        <dbReference type="ARBA" id="ARBA00007905"/>
    </source>
</evidence>
<dbReference type="InterPro" id="IPR018170">
    <property type="entry name" value="Aldo/ket_reductase_CS"/>
</dbReference>